<proteinExistence type="predicted"/>
<sequence length="150" mass="17055">MTQRQKLLGDNDAYYCGTPWREQLFEIEEFDVAPSPPTADHRFFAFLKGWAPDAPNLNDSVLKLTTTKDGGEPYVLEEKLVSYPQIILRHNGQYGHELKPGRNELIADYVILGMFLEMGNYTFTAEAKLPDGRVLFCFESSVFLEGKRAS</sequence>
<keyword evidence="2" id="KW-1185">Reference proteome</keyword>
<evidence type="ECO:0000313" key="2">
    <source>
        <dbReference type="Proteomes" id="UP001521116"/>
    </source>
</evidence>
<dbReference type="EMBL" id="JAJVDC020000061">
    <property type="protein sequence ID" value="KAL1628563.1"/>
    <property type="molecule type" value="Genomic_DNA"/>
</dbReference>
<dbReference type="Proteomes" id="UP001521116">
    <property type="component" value="Unassembled WGS sequence"/>
</dbReference>
<protein>
    <submittedName>
        <fullName evidence="1">Uncharacterized protein</fullName>
    </submittedName>
</protein>
<name>A0ABR3SSI4_9PEZI</name>
<gene>
    <name evidence="1" type="ORF">SLS56_005795</name>
</gene>
<organism evidence="1 2">
    <name type="scientific">Neofusicoccum ribis</name>
    <dbReference type="NCBI Taxonomy" id="45134"/>
    <lineage>
        <taxon>Eukaryota</taxon>
        <taxon>Fungi</taxon>
        <taxon>Dikarya</taxon>
        <taxon>Ascomycota</taxon>
        <taxon>Pezizomycotina</taxon>
        <taxon>Dothideomycetes</taxon>
        <taxon>Dothideomycetes incertae sedis</taxon>
        <taxon>Botryosphaeriales</taxon>
        <taxon>Botryosphaeriaceae</taxon>
        <taxon>Neofusicoccum</taxon>
    </lineage>
</organism>
<comment type="caution">
    <text evidence="1">The sequence shown here is derived from an EMBL/GenBank/DDBJ whole genome shotgun (WGS) entry which is preliminary data.</text>
</comment>
<evidence type="ECO:0000313" key="1">
    <source>
        <dbReference type="EMBL" id="KAL1628563.1"/>
    </source>
</evidence>
<reference evidence="1 2" key="1">
    <citation type="submission" date="2024-02" db="EMBL/GenBank/DDBJ databases">
        <title>De novo assembly and annotation of 12 fungi associated with fruit tree decline syndrome in Ontario, Canada.</title>
        <authorList>
            <person name="Sulman M."/>
            <person name="Ellouze W."/>
            <person name="Ilyukhin E."/>
        </authorList>
    </citation>
    <scope>NUCLEOTIDE SEQUENCE [LARGE SCALE GENOMIC DNA]</scope>
    <source>
        <strain evidence="1 2">M1-105</strain>
    </source>
</reference>
<accession>A0ABR3SSI4</accession>